<evidence type="ECO:0000313" key="2">
    <source>
        <dbReference type="EMBL" id="EKX49583.1"/>
    </source>
</evidence>
<reference evidence="2 4" key="1">
    <citation type="journal article" date="2012" name="Nature">
        <title>Algal genomes reveal evolutionary mosaicism and the fate of nucleomorphs.</title>
        <authorList>
            <consortium name="DOE Joint Genome Institute"/>
            <person name="Curtis B.A."/>
            <person name="Tanifuji G."/>
            <person name="Burki F."/>
            <person name="Gruber A."/>
            <person name="Irimia M."/>
            <person name="Maruyama S."/>
            <person name="Arias M.C."/>
            <person name="Ball S.G."/>
            <person name="Gile G.H."/>
            <person name="Hirakawa Y."/>
            <person name="Hopkins J.F."/>
            <person name="Kuo A."/>
            <person name="Rensing S.A."/>
            <person name="Schmutz J."/>
            <person name="Symeonidi A."/>
            <person name="Elias M."/>
            <person name="Eveleigh R.J."/>
            <person name="Herman E.K."/>
            <person name="Klute M.J."/>
            <person name="Nakayama T."/>
            <person name="Obornik M."/>
            <person name="Reyes-Prieto A."/>
            <person name="Armbrust E.V."/>
            <person name="Aves S.J."/>
            <person name="Beiko R.G."/>
            <person name="Coutinho P."/>
            <person name="Dacks J.B."/>
            <person name="Durnford D.G."/>
            <person name="Fast N.M."/>
            <person name="Green B.R."/>
            <person name="Grisdale C.J."/>
            <person name="Hempel F."/>
            <person name="Henrissat B."/>
            <person name="Hoppner M.P."/>
            <person name="Ishida K."/>
            <person name="Kim E."/>
            <person name="Koreny L."/>
            <person name="Kroth P.G."/>
            <person name="Liu Y."/>
            <person name="Malik S.B."/>
            <person name="Maier U.G."/>
            <person name="McRose D."/>
            <person name="Mock T."/>
            <person name="Neilson J.A."/>
            <person name="Onodera N.T."/>
            <person name="Poole A.M."/>
            <person name="Pritham E.J."/>
            <person name="Richards T.A."/>
            <person name="Rocap G."/>
            <person name="Roy S.W."/>
            <person name="Sarai C."/>
            <person name="Schaack S."/>
            <person name="Shirato S."/>
            <person name="Slamovits C.H."/>
            <person name="Spencer D.F."/>
            <person name="Suzuki S."/>
            <person name="Worden A.Z."/>
            <person name="Zauner S."/>
            <person name="Barry K."/>
            <person name="Bell C."/>
            <person name="Bharti A.K."/>
            <person name="Crow J.A."/>
            <person name="Grimwood J."/>
            <person name="Kramer R."/>
            <person name="Lindquist E."/>
            <person name="Lucas S."/>
            <person name="Salamov A."/>
            <person name="McFadden G.I."/>
            <person name="Lane C.E."/>
            <person name="Keeling P.J."/>
            <person name="Gray M.W."/>
            <person name="Grigoriev I.V."/>
            <person name="Archibald J.M."/>
        </authorList>
    </citation>
    <scope>NUCLEOTIDE SEQUENCE</scope>
    <source>
        <strain evidence="2 4">CCMP2712</strain>
    </source>
</reference>
<reference evidence="3" key="3">
    <citation type="submission" date="2016-03" db="UniProtKB">
        <authorList>
            <consortium name="EnsemblProtists"/>
        </authorList>
    </citation>
    <scope>IDENTIFICATION</scope>
</reference>
<protein>
    <submittedName>
        <fullName evidence="2 3">Uncharacterized protein</fullName>
    </submittedName>
</protein>
<gene>
    <name evidence="2" type="ORF">GUITHDRAFT_151410</name>
</gene>
<proteinExistence type="predicted"/>
<reference evidence="4" key="2">
    <citation type="submission" date="2012-11" db="EMBL/GenBank/DDBJ databases">
        <authorList>
            <person name="Kuo A."/>
            <person name="Curtis B.A."/>
            <person name="Tanifuji G."/>
            <person name="Burki F."/>
            <person name="Gruber A."/>
            <person name="Irimia M."/>
            <person name="Maruyama S."/>
            <person name="Arias M.C."/>
            <person name="Ball S.G."/>
            <person name="Gile G.H."/>
            <person name="Hirakawa Y."/>
            <person name="Hopkins J.F."/>
            <person name="Rensing S.A."/>
            <person name="Schmutz J."/>
            <person name="Symeonidi A."/>
            <person name="Elias M."/>
            <person name="Eveleigh R.J."/>
            <person name="Herman E.K."/>
            <person name="Klute M.J."/>
            <person name="Nakayama T."/>
            <person name="Obornik M."/>
            <person name="Reyes-Prieto A."/>
            <person name="Armbrust E.V."/>
            <person name="Aves S.J."/>
            <person name="Beiko R.G."/>
            <person name="Coutinho P."/>
            <person name="Dacks J.B."/>
            <person name="Durnford D.G."/>
            <person name="Fast N.M."/>
            <person name="Green B.R."/>
            <person name="Grisdale C."/>
            <person name="Hempe F."/>
            <person name="Henrissat B."/>
            <person name="Hoppner M.P."/>
            <person name="Ishida K.-I."/>
            <person name="Kim E."/>
            <person name="Koreny L."/>
            <person name="Kroth P.G."/>
            <person name="Liu Y."/>
            <person name="Malik S.-B."/>
            <person name="Maier U.G."/>
            <person name="McRose D."/>
            <person name="Mock T."/>
            <person name="Neilson J.A."/>
            <person name="Onodera N.T."/>
            <person name="Poole A.M."/>
            <person name="Pritham E.J."/>
            <person name="Richards T.A."/>
            <person name="Rocap G."/>
            <person name="Roy S.W."/>
            <person name="Sarai C."/>
            <person name="Schaack S."/>
            <person name="Shirato S."/>
            <person name="Slamovits C.H."/>
            <person name="Spencer D.F."/>
            <person name="Suzuki S."/>
            <person name="Worden A.Z."/>
            <person name="Zauner S."/>
            <person name="Barry K."/>
            <person name="Bell C."/>
            <person name="Bharti A.K."/>
            <person name="Crow J.A."/>
            <person name="Grimwood J."/>
            <person name="Kramer R."/>
            <person name="Lindquist E."/>
            <person name="Lucas S."/>
            <person name="Salamov A."/>
            <person name="McFadden G.I."/>
            <person name="Lane C.E."/>
            <person name="Keeling P.J."/>
            <person name="Gray M.W."/>
            <person name="Grigoriev I.V."/>
            <person name="Archibald J.M."/>
        </authorList>
    </citation>
    <scope>NUCLEOTIDE SEQUENCE</scope>
    <source>
        <strain evidence="4">CCMP2712</strain>
    </source>
</reference>
<dbReference type="KEGG" id="gtt:GUITHDRAFT_151410"/>
<dbReference type="PaxDb" id="55529-EKX49583"/>
<accession>L1JNC8</accession>
<dbReference type="EnsemblProtists" id="EKX49583">
    <property type="protein sequence ID" value="EKX49583"/>
    <property type="gene ID" value="GUITHDRAFT_151410"/>
</dbReference>
<sequence>MGITFKRNGSLNSPYPGLIAYSDSDFGGDSSDRRSTIGILLQYNGAPADTVGGNESRDPGGSIDEAAGESASALEEVLLTEELETPLSAWNLWFCGNEKKQIPPLRNVSAGELKPGQSNTKRRSDVKFLVKCFEQHMNNVLADKDTDERDTELRRFEELKRGTGVRRMLRESQEIFVKYESSFYSWINVDSGYSFRRGQLKWNTFVKKLRKKFKKNSGSSASSR</sequence>
<dbReference type="AlphaFoldDB" id="L1JNC8"/>
<dbReference type="Proteomes" id="UP000011087">
    <property type="component" value="Unassembled WGS sequence"/>
</dbReference>
<keyword evidence="4" id="KW-1185">Reference proteome</keyword>
<feature type="region of interest" description="Disordered" evidence="1">
    <location>
        <begin position="48"/>
        <end position="69"/>
    </location>
</feature>
<evidence type="ECO:0000256" key="1">
    <source>
        <dbReference type="SAM" id="MobiDB-lite"/>
    </source>
</evidence>
<dbReference type="HOGENOM" id="CLU_107822_0_0_1"/>
<dbReference type="EMBL" id="JH992981">
    <property type="protein sequence ID" value="EKX49583.1"/>
    <property type="molecule type" value="Genomic_DNA"/>
</dbReference>
<evidence type="ECO:0000313" key="4">
    <source>
        <dbReference type="Proteomes" id="UP000011087"/>
    </source>
</evidence>
<name>L1JNC8_GUITC</name>
<evidence type="ECO:0000313" key="3">
    <source>
        <dbReference type="EnsemblProtists" id="EKX49583"/>
    </source>
</evidence>
<dbReference type="RefSeq" id="XP_005836563.1">
    <property type="nucleotide sequence ID" value="XM_005836506.1"/>
</dbReference>
<dbReference type="GeneID" id="17306239"/>
<organism evidence="2">
    <name type="scientific">Guillardia theta (strain CCMP2712)</name>
    <name type="common">Cryptophyte</name>
    <dbReference type="NCBI Taxonomy" id="905079"/>
    <lineage>
        <taxon>Eukaryota</taxon>
        <taxon>Cryptophyceae</taxon>
        <taxon>Pyrenomonadales</taxon>
        <taxon>Geminigeraceae</taxon>
        <taxon>Guillardia</taxon>
    </lineage>
</organism>